<dbReference type="Proteomes" id="UP000614601">
    <property type="component" value="Unassembled WGS sequence"/>
</dbReference>
<feature type="transmembrane region" description="Helical" evidence="1">
    <location>
        <begin position="128"/>
        <end position="148"/>
    </location>
</feature>
<gene>
    <name evidence="2" type="ORF">BOKJ2_LOCUS12887</name>
</gene>
<feature type="transmembrane region" description="Helical" evidence="1">
    <location>
        <begin position="75"/>
        <end position="93"/>
    </location>
</feature>
<dbReference type="Pfam" id="PF10326">
    <property type="entry name" value="7TM_GPCR_Str"/>
    <property type="match status" value="1"/>
</dbReference>
<evidence type="ECO:0000313" key="2">
    <source>
        <dbReference type="EMBL" id="CAD5228828.1"/>
    </source>
</evidence>
<comment type="caution">
    <text evidence="2">The sequence shown here is derived from an EMBL/GenBank/DDBJ whole genome shotgun (WGS) entry which is preliminary data.</text>
</comment>
<dbReference type="OrthoDB" id="10424828at2759"/>
<keyword evidence="1" id="KW-1133">Transmembrane helix</keyword>
<keyword evidence="1" id="KW-0472">Membrane</keyword>
<organism evidence="2 3">
    <name type="scientific">Bursaphelenchus okinawaensis</name>
    <dbReference type="NCBI Taxonomy" id="465554"/>
    <lineage>
        <taxon>Eukaryota</taxon>
        <taxon>Metazoa</taxon>
        <taxon>Ecdysozoa</taxon>
        <taxon>Nematoda</taxon>
        <taxon>Chromadorea</taxon>
        <taxon>Rhabditida</taxon>
        <taxon>Tylenchina</taxon>
        <taxon>Tylenchomorpha</taxon>
        <taxon>Aphelenchoidea</taxon>
        <taxon>Aphelenchoididae</taxon>
        <taxon>Bursaphelenchus</taxon>
    </lineage>
</organism>
<dbReference type="InterPro" id="IPR019428">
    <property type="entry name" value="7TM_GPCR_serpentine_rcpt_Str"/>
</dbReference>
<reference evidence="2" key="1">
    <citation type="submission" date="2020-09" db="EMBL/GenBank/DDBJ databases">
        <authorList>
            <person name="Kikuchi T."/>
        </authorList>
    </citation>
    <scope>NUCLEOTIDE SEQUENCE</scope>
    <source>
        <strain evidence="2">SH1</strain>
    </source>
</reference>
<dbReference type="EMBL" id="CAJFCW020000006">
    <property type="protein sequence ID" value="CAG9125092.1"/>
    <property type="molecule type" value="Genomic_DNA"/>
</dbReference>
<dbReference type="EMBL" id="CAJFDH010000006">
    <property type="protein sequence ID" value="CAD5228828.1"/>
    <property type="molecule type" value="Genomic_DNA"/>
</dbReference>
<keyword evidence="3" id="KW-1185">Reference proteome</keyword>
<evidence type="ECO:0000256" key="1">
    <source>
        <dbReference type="SAM" id="Phobius"/>
    </source>
</evidence>
<evidence type="ECO:0000313" key="3">
    <source>
        <dbReference type="Proteomes" id="UP000614601"/>
    </source>
</evidence>
<proteinExistence type="predicted"/>
<protein>
    <submittedName>
        <fullName evidence="2">Uncharacterized protein</fullName>
    </submittedName>
</protein>
<dbReference type="Proteomes" id="UP000783686">
    <property type="component" value="Unassembled WGS sequence"/>
</dbReference>
<dbReference type="AlphaFoldDB" id="A0A811LL44"/>
<feature type="transmembrane region" description="Helical" evidence="1">
    <location>
        <begin position="34"/>
        <end position="55"/>
    </location>
</feature>
<keyword evidence="1" id="KW-0812">Transmembrane</keyword>
<accession>A0A811LL44</accession>
<sequence length="187" mass="21561">MTVNDIEIAISDGLFFVFSNANVWPASESFKSLITWNFHCCCGLSGIFGVVPLFYRYQTFVKGEKIKLYKMIPWILIPFWNTGFALITVYQYQPHRLEYIQVLNSKVWPDANDLFYIVSDADGVIGNLYGLSCMITFTFAFAFSGYMITQIQRKMRENAEKLSEKTRKMQASFNRIVVGQTLQENSC</sequence>
<name>A0A811LL44_9BILA</name>